<reference evidence="1 2" key="1">
    <citation type="submission" date="2017-03" db="EMBL/GenBank/DDBJ databases">
        <title>Genomic insights into Mycobacterium simiae human colonization.</title>
        <authorList>
            <person name="Steffani J.L."/>
            <person name="Brunck M.E."/>
            <person name="Cruz E."/>
            <person name="Montiel R."/>
            <person name="Barona F."/>
        </authorList>
    </citation>
    <scope>NUCLEOTIDE SEQUENCE [LARGE SCALE GENOMIC DNA]</scope>
    <source>
        <strain evidence="1 2">MsiGto</strain>
    </source>
</reference>
<organism evidence="1 2">
    <name type="scientific">Mycobacterium simiae</name>
    <name type="common">Mycobacterium habana</name>
    <dbReference type="NCBI Taxonomy" id="1784"/>
    <lineage>
        <taxon>Bacteria</taxon>
        <taxon>Bacillati</taxon>
        <taxon>Actinomycetota</taxon>
        <taxon>Actinomycetes</taxon>
        <taxon>Mycobacteriales</taxon>
        <taxon>Mycobacteriaceae</taxon>
        <taxon>Mycobacterium</taxon>
        <taxon>Mycobacterium simiae complex</taxon>
    </lineage>
</organism>
<gene>
    <name evidence="1" type="ORF">B5M45_30985</name>
</gene>
<proteinExistence type="predicted"/>
<comment type="caution">
    <text evidence="1">The sequence shown here is derived from an EMBL/GenBank/DDBJ whole genome shotgun (WGS) entry which is preliminary data.</text>
</comment>
<accession>A0A1X0XI94</accession>
<name>A0A1X0XI94_MYCSI</name>
<protein>
    <submittedName>
        <fullName evidence="1">Uncharacterized protein</fullName>
    </submittedName>
</protein>
<dbReference type="RefSeq" id="WP_084954256.1">
    <property type="nucleotide sequence ID" value="NZ_MZZM01000046.1"/>
</dbReference>
<evidence type="ECO:0000313" key="2">
    <source>
        <dbReference type="Proteomes" id="UP000193040"/>
    </source>
</evidence>
<dbReference type="EMBL" id="MZZM01000046">
    <property type="protein sequence ID" value="ORJ52614.1"/>
    <property type="molecule type" value="Genomic_DNA"/>
</dbReference>
<evidence type="ECO:0000313" key="1">
    <source>
        <dbReference type="EMBL" id="ORJ52614.1"/>
    </source>
</evidence>
<sequence length="246" mass="27727">MAQQRTRDDLLHLFEEQIEFLERSNASFDDGHLSEAKRLAVTLRVLFHNTKQSHALIHQLGFDKTFTWVATCGMPDPKNMMPHWGLVIMGLNAETNEVFFDPRLDGGAPNKIRTKTLELPRGSRILLDEWWTNPVVKDASHALFSRKDFVLALSNKEGGAHVDPEISESYNRIAHLNSMGWTFSVTPEGHRTLTGPLISLDGSPTDATVATHDPDEVALSNPVPFMVRQISHEVVKSVKDQRDRIK</sequence>
<dbReference type="Proteomes" id="UP000193040">
    <property type="component" value="Unassembled WGS sequence"/>
</dbReference>
<dbReference type="AlphaFoldDB" id="A0A1X0XI94"/>
<keyword evidence="2" id="KW-1185">Reference proteome</keyword>